<reference evidence="3 4" key="1">
    <citation type="submission" date="2017-05" db="EMBL/GenBank/DDBJ databases">
        <title>PacBio assembly of a Plasmodium knowlesi genome sequence with Hi-C correction and manual annotation of the SICAvar gene family.</title>
        <authorList>
            <person name="Lapp S.A."/>
            <person name="Geraldo J.A."/>
            <person name="Chien J.-T."/>
            <person name="Ay F."/>
            <person name="Pakala S.B."/>
            <person name="Batugedara G."/>
            <person name="Humphrey J.C."/>
            <person name="Debarry J.D."/>
            <person name="Le Roch K.G."/>
            <person name="Galinski M.R."/>
            <person name="Kissinger J.C."/>
        </authorList>
    </citation>
    <scope>NUCLEOTIDE SEQUENCE [LARGE SCALE GENOMIC DNA]</scope>
    <source>
        <strain evidence="4">Malayan Strain Pk1 (A+)</strain>
    </source>
</reference>
<comment type="caution">
    <text evidence="3">The sequence shown here is derived from an EMBL/GenBank/DDBJ whole genome shotgun (WGS) entry which is preliminary data.</text>
</comment>
<protein>
    <submittedName>
        <fullName evidence="3">KIR protein</fullName>
    </submittedName>
</protein>
<dbReference type="Proteomes" id="UP000195012">
    <property type="component" value="Unassembled WGS sequence"/>
</dbReference>
<dbReference type="VEuPathDB" id="PlasmoDB:PKA1H_080011500"/>
<feature type="transmembrane region" description="Helical" evidence="2">
    <location>
        <begin position="273"/>
        <end position="295"/>
    </location>
</feature>
<keyword evidence="2" id="KW-0812">Transmembrane</keyword>
<dbReference type="VEuPathDB" id="PlasmoDB:PKNH_0806700"/>
<evidence type="ECO:0000256" key="1">
    <source>
        <dbReference type="SAM" id="MobiDB-lite"/>
    </source>
</evidence>
<feature type="compositionally biased region" description="Low complexity" evidence="1">
    <location>
        <begin position="261"/>
        <end position="271"/>
    </location>
</feature>
<name>A0A1Y3DP31_PLAKN</name>
<keyword evidence="2" id="KW-0472">Membrane</keyword>
<dbReference type="EMBL" id="NETL01000024">
    <property type="protein sequence ID" value="OTN65949.1"/>
    <property type="molecule type" value="Genomic_DNA"/>
</dbReference>
<accession>A0A1Y3DP31</accession>
<keyword evidence="2" id="KW-1133">Transmembrane helix</keyword>
<feature type="region of interest" description="Disordered" evidence="1">
    <location>
        <begin position="226"/>
        <end position="272"/>
    </location>
</feature>
<sequence>MGEGDPLDQLLSRKLYNKFKESTCYTTYGTSYTEEQRQLQQNQKVAEYTDKIMKAWCYVLRMQEYGLKEYHGDRCTFLYYYIGGLLPVDLSKGLLMIRMNQIENALRGTGRSNNCDNKYPRTTTNKSIFDQRKILFDFKYDHSKMQQQLTSSEFQCTDAYKSHLEAITRAYEAVSADCKGENGKYEYCKTFAKNYGDYFDNGTLKLKCPSVVVKLATPKKPSAGDDFDLGDAVVDGGNGDHAQNEEKKAEGAQNQGKKTESSSVQSTESSSNIAPGAVAGTLFTVGLPALAYFIYKYKPHLFFGGNNYSARRNKRPTLRRELNIPYSDHNNDNSTIGGSDSMTEFSIPYTRSSFR</sequence>
<dbReference type="InterPro" id="IPR008780">
    <property type="entry name" value="Plasmodium_Vir"/>
</dbReference>
<dbReference type="Pfam" id="PF05795">
    <property type="entry name" value="Plasmodium_Vir"/>
    <property type="match status" value="1"/>
</dbReference>
<evidence type="ECO:0000256" key="2">
    <source>
        <dbReference type="SAM" id="Phobius"/>
    </source>
</evidence>
<evidence type="ECO:0000313" key="3">
    <source>
        <dbReference type="EMBL" id="OTN65949.1"/>
    </source>
</evidence>
<dbReference type="AlphaFoldDB" id="A0A1Y3DP31"/>
<dbReference type="VEuPathDB" id="PlasmoDB:PKNOH_S100034500"/>
<evidence type="ECO:0000313" key="4">
    <source>
        <dbReference type="Proteomes" id="UP000195012"/>
    </source>
</evidence>
<organism evidence="3 4">
    <name type="scientific">Plasmodium knowlesi</name>
    <dbReference type="NCBI Taxonomy" id="5850"/>
    <lineage>
        <taxon>Eukaryota</taxon>
        <taxon>Sar</taxon>
        <taxon>Alveolata</taxon>
        <taxon>Apicomplexa</taxon>
        <taxon>Aconoidasida</taxon>
        <taxon>Haemosporida</taxon>
        <taxon>Plasmodiidae</taxon>
        <taxon>Plasmodium</taxon>
        <taxon>Plasmodium (Plasmodium)</taxon>
    </lineage>
</organism>
<proteinExistence type="predicted"/>
<dbReference type="OrthoDB" id="381419at2759"/>
<gene>
    <name evidence="3" type="ORF">PKNOH_S100034500</name>
</gene>